<name>A0A1W5DBN3_9LECA</name>
<sequence length="167" mass="18068">MTTSLPASIPDTQLGLSAAEVQILRQHQAIALQTHSSASSVRGRGNARNSSSSRGTSAASSGQGRLMLDPGSLSALGQHFDRLMLAIQGRVDALTQQTQISVSAQSSRAGNAMAAAEAECARFREILRQIDEMEVELDKVRHIRDIVKGFRSRVEGLDRRMDRGGRR</sequence>
<proteinExistence type="inferred from homology"/>
<organism evidence="9 10">
    <name type="scientific">Lasallia pustulata</name>
    <dbReference type="NCBI Taxonomy" id="136370"/>
    <lineage>
        <taxon>Eukaryota</taxon>
        <taxon>Fungi</taxon>
        <taxon>Dikarya</taxon>
        <taxon>Ascomycota</taxon>
        <taxon>Pezizomycotina</taxon>
        <taxon>Lecanoromycetes</taxon>
        <taxon>OSLEUM clade</taxon>
        <taxon>Umbilicariomycetidae</taxon>
        <taxon>Umbilicariales</taxon>
        <taxon>Umbilicariaceae</taxon>
        <taxon>Lasallia</taxon>
    </lineage>
</organism>
<accession>A0A1W5DBN3</accession>
<dbReference type="GO" id="GO:0031083">
    <property type="term" value="C:BLOC-1 complex"/>
    <property type="evidence" value="ECO:0007669"/>
    <property type="project" value="InterPro"/>
</dbReference>
<dbReference type="OrthoDB" id="5424991at2759"/>
<evidence type="ECO:0000313" key="9">
    <source>
        <dbReference type="EMBL" id="SLM40506.1"/>
    </source>
</evidence>
<dbReference type="EMBL" id="FWEW01003727">
    <property type="protein sequence ID" value="SLM40506.1"/>
    <property type="molecule type" value="Genomic_DNA"/>
</dbReference>
<dbReference type="Proteomes" id="UP000192927">
    <property type="component" value="Unassembled WGS sequence"/>
</dbReference>
<evidence type="ECO:0000313" key="11">
    <source>
        <dbReference type="Proteomes" id="UP000324767"/>
    </source>
</evidence>
<comment type="subcellular location">
    <subcellularLocation>
        <location evidence="2">Cytoplasm</location>
    </subcellularLocation>
</comment>
<dbReference type="EMBL" id="VXIT01000003">
    <property type="protein sequence ID" value="KAA6413849.1"/>
    <property type="molecule type" value="Genomic_DNA"/>
</dbReference>
<reference evidence="9" key="2">
    <citation type="submission" date="2017-03" db="EMBL/GenBank/DDBJ databases">
        <authorList>
            <person name="Afonso C.L."/>
            <person name="Miller P.J."/>
            <person name="Scott M.A."/>
            <person name="Spackman E."/>
            <person name="Goraichik I."/>
            <person name="Dimitrov K.M."/>
            <person name="Suarez D.L."/>
            <person name="Swayne D.E."/>
        </authorList>
    </citation>
    <scope>NUCLEOTIDE SEQUENCE [LARGE SCALE GENOMIC DNA]</scope>
</reference>
<keyword evidence="10" id="KW-1185">Reference proteome</keyword>
<protein>
    <recommendedName>
        <fullName evidence="4">Biogenesis of lysosome-related organelles complex 1 subunit CNL1</fullName>
    </recommendedName>
    <alternativeName>
        <fullName evidence="6">CNO-like protein 1</fullName>
    </alternativeName>
</protein>
<reference evidence="8 11" key="3">
    <citation type="submission" date="2019-09" db="EMBL/GenBank/DDBJ databases">
        <title>The hologenome of the rock-dwelling lichen Lasallia pustulata.</title>
        <authorList>
            <person name="Greshake Tzovaras B."/>
            <person name="Segers F."/>
            <person name="Bicker A."/>
            <person name="Dal Grande F."/>
            <person name="Otte J."/>
            <person name="Hankeln T."/>
            <person name="Schmitt I."/>
            <person name="Ebersberger I."/>
        </authorList>
    </citation>
    <scope>NUCLEOTIDE SEQUENCE [LARGE SCALE GENOMIC DNA]</scope>
    <source>
        <strain evidence="8">A1-1</strain>
    </source>
</reference>
<evidence type="ECO:0000313" key="10">
    <source>
        <dbReference type="Proteomes" id="UP000192927"/>
    </source>
</evidence>
<evidence type="ECO:0000256" key="1">
    <source>
        <dbReference type="ARBA" id="ARBA00003807"/>
    </source>
</evidence>
<evidence type="ECO:0000256" key="4">
    <source>
        <dbReference type="ARBA" id="ARBA00014971"/>
    </source>
</evidence>
<evidence type="ECO:0000256" key="3">
    <source>
        <dbReference type="ARBA" id="ARBA00007289"/>
    </source>
</evidence>
<reference evidence="10" key="1">
    <citation type="submission" date="2017-03" db="EMBL/GenBank/DDBJ databases">
        <authorList>
            <person name="Sharma R."/>
            <person name="Thines M."/>
        </authorList>
    </citation>
    <scope>NUCLEOTIDE SEQUENCE [LARGE SCALE GENOMIC DNA]</scope>
</reference>
<dbReference type="PANTHER" id="PTHR39145:SF1">
    <property type="entry name" value="BIOGENESIS OF LYSOSOME-RELATED ORGANELLES COMPLEX 1 SUBUNIT CNL1"/>
    <property type="match status" value="1"/>
</dbReference>
<evidence type="ECO:0000256" key="6">
    <source>
        <dbReference type="ARBA" id="ARBA00029995"/>
    </source>
</evidence>
<evidence type="ECO:0000256" key="5">
    <source>
        <dbReference type="ARBA" id="ARBA00022490"/>
    </source>
</evidence>
<evidence type="ECO:0000313" key="8">
    <source>
        <dbReference type="EMBL" id="KAA6413849.1"/>
    </source>
</evidence>
<dbReference type="AlphaFoldDB" id="A0A1W5DBN3"/>
<dbReference type="GO" id="GO:0005737">
    <property type="term" value="C:cytoplasm"/>
    <property type="evidence" value="ECO:0007669"/>
    <property type="project" value="UniProtKB-SubCell"/>
</dbReference>
<dbReference type="InterPro" id="IPR034455">
    <property type="entry name" value="CNL1"/>
</dbReference>
<dbReference type="Proteomes" id="UP000324767">
    <property type="component" value="Unassembled WGS sequence"/>
</dbReference>
<evidence type="ECO:0000256" key="2">
    <source>
        <dbReference type="ARBA" id="ARBA00004496"/>
    </source>
</evidence>
<keyword evidence="5" id="KW-0963">Cytoplasm</keyword>
<evidence type="ECO:0000256" key="7">
    <source>
        <dbReference type="SAM" id="MobiDB-lite"/>
    </source>
</evidence>
<dbReference type="GO" id="GO:0007032">
    <property type="term" value="P:endosome organization"/>
    <property type="evidence" value="ECO:0007669"/>
    <property type="project" value="TreeGrafter"/>
</dbReference>
<feature type="compositionally biased region" description="Low complexity" evidence="7">
    <location>
        <begin position="39"/>
        <end position="65"/>
    </location>
</feature>
<feature type="region of interest" description="Disordered" evidence="7">
    <location>
        <begin position="34"/>
        <end position="66"/>
    </location>
</feature>
<gene>
    <name evidence="8" type="ORF">FRX48_02211</name>
</gene>
<comment type="function">
    <text evidence="1">Component of the biogenesis of lysosome-related organelles complex-1 (BLOC-1), a complex that is involved in endosomal cargo sorting.</text>
</comment>
<comment type="similarity">
    <text evidence="3">Belongs to the BLOC1S4 family.</text>
</comment>
<dbReference type="PANTHER" id="PTHR39145">
    <property type="entry name" value="BIOGENESIS OF LYSOSOME-RELATED ORGANELLES COMPLEX 1 SUBUNIT CNL1"/>
    <property type="match status" value="1"/>
</dbReference>